<organism evidence="1 2">
    <name type="scientific">Cytobacillus firmus DS1</name>
    <dbReference type="NCBI Taxonomy" id="1307436"/>
    <lineage>
        <taxon>Bacteria</taxon>
        <taxon>Bacillati</taxon>
        <taxon>Bacillota</taxon>
        <taxon>Bacilli</taxon>
        <taxon>Bacillales</taxon>
        <taxon>Bacillaceae</taxon>
        <taxon>Cytobacillus</taxon>
    </lineage>
</organism>
<accession>W7KSW6</accession>
<sequence>MHIIAVKKLKIPQNSLDTFWILENEGNDGLLSLYKPQQIDIELNYLDTFCIYKGYKELLTSYLEGLTV</sequence>
<evidence type="ECO:0000313" key="1">
    <source>
        <dbReference type="EMBL" id="EWG09308.1"/>
    </source>
</evidence>
<name>W7KSW6_CYTFI</name>
<dbReference type="EMBL" id="APVL01000019">
    <property type="protein sequence ID" value="EWG09308.1"/>
    <property type="molecule type" value="Genomic_DNA"/>
</dbReference>
<dbReference type="AlphaFoldDB" id="W7KSW6"/>
<dbReference type="Proteomes" id="UP000019270">
    <property type="component" value="Unassembled WGS sequence"/>
</dbReference>
<proteinExistence type="predicted"/>
<evidence type="ECO:0000313" key="2">
    <source>
        <dbReference type="Proteomes" id="UP000019270"/>
    </source>
</evidence>
<dbReference type="RefSeq" id="WP_035332215.1">
    <property type="nucleotide sequence ID" value="NZ_APVL01000019.1"/>
</dbReference>
<protein>
    <submittedName>
        <fullName evidence="1">Uncharacterized protein</fullName>
    </submittedName>
</protein>
<reference evidence="1 2" key="2">
    <citation type="journal article" date="2016" name="Sci. Rep.">
        <title>A novel serine protease, Sep1, from Bacillus firmus DS-1 has nematicidal activity and degrades multiple intestinal-associated nematode proteins.</title>
        <authorList>
            <person name="Geng C."/>
            <person name="Nie X."/>
            <person name="Tang Z."/>
            <person name="Zhang Y."/>
            <person name="Lin J."/>
            <person name="Sun M."/>
            <person name="Peng D."/>
        </authorList>
    </citation>
    <scope>NUCLEOTIDE SEQUENCE [LARGE SCALE GENOMIC DNA]</scope>
    <source>
        <strain evidence="1 2">DS1</strain>
    </source>
</reference>
<gene>
    <name evidence="1" type="ORF">PBF_20083</name>
</gene>
<reference evidence="2" key="1">
    <citation type="submission" date="2013-03" db="EMBL/GenBank/DDBJ databases">
        <title>Draft genome sequence of Bacillus firmus DS1.</title>
        <authorList>
            <person name="Peng D."/>
            <person name="Zhu L."/>
            <person name="Sun M."/>
        </authorList>
    </citation>
    <scope>NUCLEOTIDE SEQUENCE [LARGE SCALE GENOMIC DNA]</scope>
    <source>
        <strain evidence="2">DS1</strain>
    </source>
</reference>
<comment type="caution">
    <text evidence="1">The sequence shown here is derived from an EMBL/GenBank/DDBJ whole genome shotgun (WGS) entry which is preliminary data.</text>
</comment>
<dbReference type="PATRIC" id="fig|1307436.3.peg.4296"/>